<dbReference type="CDD" id="cd00067">
    <property type="entry name" value="GAL4"/>
    <property type="match status" value="1"/>
</dbReference>
<evidence type="ECO:0000256" key="3">
    <source>
        <dbReference type="SAM" id="MobiDB-lite"/>
    </source>
</evidence>
<protein>
    <submittedName>
        <fullName evidence="5">Putative transcriptional regulatory protein C530.05-like protein 8</fullName>
    </submittedName>
</protein>
<dbReference type="GO" id="GO:0003677">
    <property type="term" value="F:DNA binding"/>
    <property type="evidence" value="ECO:0007669"/>
    <property type="project" value="InterPro"/>
</dbReference>
<comment type="caution">
    <text evidence="5">The sequence shown here is derived from an EMBL/GenBank/DDBJ whole genome shotgun (WGS) entry which is preliminary data.</text>
</comment>
<dbReference type="AlphaFoldDB" id="A0A1Q8RPL5"/>
<evidence type="ECO:0000256" key="1">
    <source>
        <dbReference type="ARBA" id="ARBA00022723"/>
    </source>
</evidence>
<name>A0A1Q8RPL5_9PEZI</name>
<dbReference type="Proteomes" id="UP000186583">
    <property type="component" value="Unassembled WGS sequence"/>
</dbReference>
<dbReference type="InterPro" id="IPR001138">
    <property type="entry name" value="Zn2Cys6_DnaBD"/>
</dbReference>
<organism evidence="5 6">
    <name type="scientific">Colletotrichum chlorophyti</name>
    <dbReference type="NCBI Taxonomy" id="708187"/>
    <lineage>
        <taxon>Eukaryota</taxon>
        <taxon>Fungi</taxon>
        <taxon>Dikarya</taxon>
        <taxon>Ascomycota</taxon>
        <taxon>Pezizomycotina</taxon>
        <taxon>Sordariomycetes</taxon>
        <taxon>Hypocreomycetidae</taxon>
        <taxon>Glomerellales</taxon>
        <taxon>Glomerellaceae</taxon>
        <taxon>Colletotrichum</taxon>
    </lineage>
</organism>
<evidence type="ECO:0000256" key="2">
    <source>
        <dbReference type="ARBA" id="ARBA00023242"/>
    </source>
</evidence>
<feature type="compositionally biased region" description="Polar residues" evidence="3">
    <location>
        <begin position="711"/>
        <end position="732"/>
    </location>
</feature>
<dbReference type="SMART" id="SM00066">
    <property type="entry name" value="GAL4"/>
    <property type="match status" value="1"/>
</dbReference>
<dbReference type="GO" id="GO:0008270">
    <property type="term" value="F:zinc ion binding"/>
    <property type="evidence" value="ECO:0007669"/>
    <property type="project" value="InterPro"/>
</dbReference>
<keyword evidence="2" id="KW-0539">Nucleus</keyword>
<dbReference type="Gene3D" id="4.10.240.10">
    <property type="entry name" value="Zn(2)-C6 fungal-type DNA-binding domain"/>
    <property type="match status" value="1"/>
</dbReference>
<feature type="compositionally biased region" description="Basic and acidic residues" evidence="3">
    <location>
        <begin position="733"/>
        <end position="742"/>
    </location>
</feature>
<dbReference type="InterPro" id="IPR036864">
    <property type="entry name" value="Zn2-C6_fun-type_DNA-bd_sf"/>
</dbReference>
<dbReference type="Pfam" id="PF04082">
    <property type="entry name" value="Fungal_trans"/>
    <property type="match status" value="1"/>
</dbReference>
<gene>
    <name evidence="5" type="ORF">CCHL11_04122</name>
</gene>
<dbReference type="PANTHER" id="PTHR46910">
    <property type="entry name" value="TRANSCRIPTION FACTOR PDR1"/>
    <property type="match status" value="1"/>
</dbReference>
<dbReference type="SUPFAM" id="SSF57701">
    <property type="entry name" value="Zn2/Cys6 DNA-binding domain"/>
    <property type="match status" value="1"/>
</dbReference>
<sequence>MSSYVNLAPNPVSDGTPPKRRRINFACNYCRNRKTRCDEQKPSCRACRAAGVECVTTDLRRPGSEVQRCETKRRAPRASVPSLTCPVTANVSPKPIREMEICEIVNTHNRTPSLTEVHGNDVRKSASLTAVPRLAEPPAVIYEEGRVSSDHPNAKYQGRLPVIRPIRGSSSIEILVDWLDLAARRLGVQQQRGLPTEPEKLPLRPVRKVLSSEPRRFPSIGTCQVLSSRFLEGINLVYPLVNLDHFKRDLEEALESNPLDFADKKGLAALCVVYLVLAIGFASDPTVEEGLDALQYLTYCQGLLGHLVARNNADNVRAIVLLALCSYCYDDCVAAWNTLSVGVSMAMLLGLQKPRTYRHRHTVNRLDFIDEDERRCFWLGVYAFEKFLSFEMGRQSAIDDEGCYPPHVDMPTSNGASSKDKVFPVAIDLARVLSEIGRKAVAVSKKEDGLSEASLQSVIIEKIQTTGEAQLLLTRWAVGLFWFAHLAFVTKLTLHFTRPTSDILIGSRVCPFTLFISMLYHSALIILSRNSLLISEEALSAGANVIAKGKPWAYIVPNGQSIAANAARKTLRVVVEFFDSKTNAILPNLLAPLSALSTLAIHVVTHPDSRVSRMDLNLIHTSSESMREIYARLRGDCMLDLLLQKLDALLQRTVPDAGRLEKHLINSTSSATATAKEGTSMQNSETRIQGEGGDAAWTGEGDTRHRGRDTAQPTTHWFGNNHDITAENSSHFDPSEPAKDISGDDWLPSLSDETAWDWSCLSELTDQSPRAQ</sequence>
<evidence type="ECO:0000313" key="5">
    <source>
        <dbReference type="EMBL" id="OLN86264.1"/>
    </source>
</evidence>
<dbReference type="EMBL" id="MPGH01000132">
    <property type="protein sequence ID" value="OLN86264.1"/>
    <property type="molecule type" value="Genomic_DNA"/>
</dbReference>
<reference evidence="5 6" key="1">
    <citation type="submission" date="2016-11" db="EMBL/GenBank/DDBJ databases">
        <title>Draft Genome Assembly of Colletotrichum chlorophyti a pathogen of herbaceous plants.</title>
        <authorList>
            <person name="Gan P."/>
            <person name="Narusaka M."/>
            <person name="Tsushima A."/>
            <person name="Narusaka Y."/>
            <person name="Takano Y."/>
            <person name="Shirasu K."/>
        </authorList>
    </citation>
    <scope>NUCLEOTIDE SEQUENCE [LARGE SCALE GENOMIC DNA]</scope>
    <source>
        <strain evidence="5 6">NTL11</strain>
    </source>
</reference>
<dbReference type="PROSITE" id="PS00463">
    <property type="entry name" value="ZN2_CY6_FUNGAL_1"/>
    <property type="match status" value="1"/>
</dbReference>
<feature type="domain" description="Zn(2)-C6 fungal-type" evidence="4">
    <location>
        <begin position="26"/>
        <end position="56"/>
    </location>
</feature>
<dbReference type="InterPro" id="IPR007219">
    <property type="entry name" value="XnlR_reg_dom"/>
</dbReference>
<accession>A0A1Q8RPL5</accession>
<evidence type="ECO:0000313" key="6">
    <source>
        <dbReference type="Proteomes" id="UP000186583"/>
    </source>
</evidence>
<keyword evidence="1" id="KW-0479">Metal-binding</keyword>
<dbReference type="SMART" id="SM00906">
    <property type="entry name" value="Fungal_trans"/>
    <property type="match status" value="1"/>
</dbReference>
<feature type="compositionally biased region" description="Polar residues" evidence="3">
    <location>
        <begin position="668"/>
        <end position="687"/>
    </location>
</feature>
<dbReference type="CDD" id="cd12148">
    <property type="entry name" value="fungal_TF_MHR"/>
    <property type="match status" value="1"/>
</dbReference>
<dbReference type="PROSITE" id="PS50048">
    <property type="entry name" value="ZN2_CY6_FUNGAL_2"/>
    <property type="match status" value="1"/>
</dbReference>
<keyword evidence="6" id="KW-1185">Reference proteome</keyword>
<dbReference type="OrthoDB" id="3037908at2759"/>
<dbReference type="STRING" id="708187.A0A1Q8RPL5"/>
<dbReference type="GO" id="GO:0006351">
    <property type="term" value="P:DNA-templated transcription"/>
    <property type="evidence" value="ECO:0007669"/>
    <property type="project" value="InterPro"/>
</dbReference>
<evidence type="ECO:0000259" key="4">
    <source>
        <dbReference type="PROSITE" id="PS50048"/>
    </source>
</evidence>
<dbReference type="GO" id="GO:0000981">
    <property type="term" value="F:DNA-binding transcription factor activity, RNA polymerase II-specific"/>
    <property type="evidence" value="ECO:0007669"/>
    <property type="project" value="InterPro"/>
</dbReference>
<proteinExistence type="predicted"/>
<dbReference type="Pfam" id="PF00172">
    <property type="entry name" value="Zn_clus"/>
    <property type="match status" value="1"/>
</dbReference>
<dbReference type="InterPro" id="IPR050987">
    <property type="entry name" value="AtrR-like"/>
</dbReference>
<dbReference type="PANTHER" id="PTHR46910:SF33">
    <property type="entry name" value="ZN(II)2CYS6 TRANSCRIPTION FACTOR (EUROFUNG)"/>
    <property type="match status" value="1"/>
</dbReference>
<feature type="region of interest" description="Disordered" evidence="3">
    <location>
        <begin position="668"/>
        <end position="746"/>
    </location>
</feature>